<feature type="compositionally biased region" description="Low complexity" evidence="2">
    <location>
        <begin position="31"/>
        <end position="42"/>
    </location>
</feature>
<dbReference type="PANTHER" id="PTHR33083:SF50">
    <property type="entry name" value="PROTEIN S40-7"/>
    <property type="match status" value="1"/>
</dbReference>
<evidence type="ECO:0000313" key="4">
    <source>
        <dbReference type="Proteomes" id="UP000516437"/>
    </source>
</evidence>
<evidence type="ECO:0000313" key="3">
    <source>
        <dbReference type="EMBL" id="KAB1200811.1"/>
    </source>
</evidence>
<comment type="similarity">
    <text evidence="1">Belongs to the senescence regulator S40 family.</text>
</comment>
<gene>
    <name evidence="3" type="ORF">CJ030_MR0G006220</name>
</gene>
<name>A0A6A1UKL7_9ROSI</name>
<dbReference type="GO" id="GO:0010150">
    <property type="term" value="P:leaf senescence"/>
    <property type="evidence" value="ECO:0007669"/>
    <property type="project" value="UniProtKB-ARBA"/>
</dbReference>
<dbReference type="PANTHER" id="PTHR33083">
    <property type="entry name" value="EXPRESSED PROTEIN"/>
    <property type="match status" value="1"/>
</dbReference>
<feature type="region of interest" description="Disordered" evidence="2">
    <location>
        <begin position="1"/>
        <end position="70"/>
    </location>
</feature>
<protein>
    <recommendedName>
        <fullName evidence="5">Senescence regulator S40</fullName>
    </recommendedName>
</protein>
<dbReference type="Pfam" id="PF04520">
    <property type="entry name" value="Senescence_reg"/>
    <property type="match status" value="1"/>
</dbReference>
<evidence type="ECO:0000256" key="2">
    <source>
        <dbReference type="SAM" id="MobiDB-lite"/>
    </source>
</evidence>
<comment type="caution">
    <text evidence="3">The sequence shown here is derived from an EMBL/GenBank/DDBJ whole genome shotgun (WGS) entry which is preliminary data.</text>
</comment>
<dbReference type="EMBL" id="RXIC02000123">
    <property type="protein sequence ID" value="KAB1200811.1"/>
    <property type="molecule type" value="Genomic_DNA"/>
</dbReference>
<organism evidence="3 4">
    <name type="scientific">Morella rubra</name>
    <name type="common">Chinese bayberry</name>
    <dbReference type="NCBI Taxonomy" id="262757"/>
    <lineage>
        <taxon>Eukaryota</taxon>
        <taxon>Viridiplantae</taxon>
        <taxon>Streptophyta</taxon>
        <taxon>Embryophyta</taxon>
        <taxon>Tracheophyta</taxon>
        <taxon>Spermatophyta</taxon>
        <taxon>Magnoliopsida</taxon>
        <taxon>eudicotyledons</taxon>
        <taxon>Gunneridae</taxon>
        <taxon>Pentapetalae</taxon>
        <taxon>rosids</taxon>
        <taxon>fabids</taxon>
        <taxon>Fagales</taxon>
        <taxon>Myricaceae</taxon>
        <taxon>Morella</taxon>
    </lineage>
</organism>
<keyword evidence="4" id="KW-1185">Reference proteome</keyword>
<reference evidence="3 4" key="1">
    <citation type="journal article" date="2019" name="Plant Biotechnol. J.">
        <title>The red bayberry genome and genetic basis of sex determination.</title>
        <authorList>
            <person name="Jia H.M."/>
            <person name="Jia H.J."/>
            <person name="Cai Q.L."/>
            <person name="Wang Y."/>
            <person name="Zhao H.B."/>
            <person name="Yang W.F."/>
            <person name="Wang G.Y."/>
            <person name="Li Y.H."/>
            <person name="Zhan D.L."/>
            <person name="Shen Y.T."/>
            <person name="Niu Q.F."/>
            <person name="Chang L."/>
            <person name="Qiu J."/>
            <person name="Zhao L."/>
            <person name="Xie H.B."/>
            <person name="Fu W.Y."/>
            <person name="Jin J."/>
            <person name="Li X.W."/>
            <person name="Jiao Y."/>
            <person name="Zhou C.C."/>
            <person name="Tu T."/>
            <person name="Chai C.Y."/>
            <person name="Gao J.L."/>
            <person name="Fan L.J."/>
            <person name="van de Weg E."/>
            <person name="Wang J.Y."/>
            <person name="Gao Z.S."/>
        </authorList>
    </citation>
    <scope>NUCLEOTIDE SEQUENCE [LARGE SCALE GENOMIC DNA]</scope>
    <source>
        <tissue evidence="3">Leaves</tissue>
    </source>
</reference>
<dbReference type="Proteomes" id="UP000516437">
    <property type="component" value="Unassembled WGS sequence"/>
</dbReference>
<dbReference type="InterPro" id="IPR007608">
    <property type="entry name" value="Senescence_reg_S40"/>
</dbReference>
<dbReference type="AlphaFoldDB" id="A0A6A1UKL7"/>
<proteinExistence type="inferred from homology"/>
<sequence>MDLDGPTRFRPRKSIPSDRFLGPFPQSLQENSSSSDAPSSNAGVELNEDDVLWTGDFTEPDQRHSTPSSSVARIPGLHRRYHHNQQLNHHQHKNFAQSEGFGILAALPENETSLSPRKVSHVYQKGSFSPSSSSSSRMIPVIPKPPQDRMSLPSSVKYQSAPVNVPVMPKAVRSHREFDDIEDADDPGDGEMLPPHEIVARTHSPMVAFSVLEGAGRTLKGRDLRQVRNAVWRRTGFLD</sequence>
<accession>A0A6A1UKL7</accession>
<dbReference type="OrthoDB" id="684536at2759"/>
<evidence type="ECO:0000256" key="1">
    <source>
        <dbReference type="ARBA" id="ARBA00034773"/>
    </source>
</evidence>
<evidence type="ECO:0008006" key="5">
    <source>
        <dbReference type="Google" id="ProtNLM"/>
    </source>
</evidence>